<name>A0A101USM1_9ACTN</name>
<dbReference type="AlphaFoldDB" id="A0A101USM1"/>
<proteinExistence type="predicted"/>
<evidence type="ECO:0000313" key="1">
    <source>
        <dbReference type="EMBL" id="KUO16035.1"/>
    </source>
</evidence>
<keyword evidence="2" id="KW-1185">Reference proteome</keyword>
<dbReference type="EMBL" id="LMXB01000096">
    <property type="protein sequence ID" value="KUO16035.1"/>
    <property type="molecule type" value="Genomic_DNA"/>
</dbReference>
<organism evidence="1 2">
    <name type="scientific">Streptomyces dysideae</name>
    <dbReference type="NCBI Taxonomy" id="909626"/>
    <lineage>
        <taxon>Bacteria</taxon>
        <taxon>Bacillati</taxon>
        <taxon>Actinomycetota</taxon>
        <taxon>Actinomycetes</taxon>
        <taxon>Kitasatosporales</taxon>
        <taxon>Streptomycetaceae</taxon>
        <taxon>Streptomyces</taxon>
    </lineage>
</organism>
<dbReference type="Proteomes" id="UP000053260">
    <property type="component" value="Unassembled WGS sequence"/>
</dbReference>
<protein>
    <submittedName>
        <fullName evidence="1">Uncharacterized protein</fullName>
    </submittedName>
</protein>
<reference evidence="1 2" key="1">
    <citation type="submission" date="2015-10" db="EMBL/GenBank/DDBJ databases">
        <title>Draft genome sequence of Streptomyces sp. RV15, isolated from a marine sponge.</title>
        <authorList>
            <person name="Ruckert C."/>
            <person name="Abdelmohsen U.R."/>
            <person name="Winkler A."/>
            <person name="Hentschel U."/>
            <person name="Kalinowski J."/>
            <person name="Kampfer P."/>
            <person name="Glaeser S."/>
        </authorList>
    </citation>
    <scope>NUCLEOTIDE SEQUENCE [LARGE SCALE GENOMIC DNA]</scope>
    <source>
        <strain evidence="1 2">RV15</strain>
    </source>
</reference>
<accession>A0A101USM1</accession>
<comment type="caution">
    <text evidence="1">The sequence shown here is derived from an EMBL/GenBank/DDBJ whole genome shotgun (WGS) entry which is preliminary data.</text>
</comment>
<evidence type="ECO:0000313" key="2">
    <source>
        <dbReference type="Proteomes" id="UP000053260"/>
    </source>
</evidence>
<dbReference type="RefSeq" id="WP_067031283.1">
    <property type="nucleotide sequence ID" value="NZ_KQ949109.1"/>
</dbReference>
<gene>
    <name evidence="1" type="ORF">AQJ91_38055</name>
</gene>
<sequence>MRHYDLGLWDGRPAIAFLPDSAQVVLQDLEEPERTRRWRLPPRTLVCDLRLLGPAQDPAVLVATHEQSLLRYETGPDHPVHTARLGTEVLSLAPVSDELVGVATATGLLCLRLAHGVDH</sequence>